<dbReference type="Proteomes" id="UP001189122">
    <property type="component" value="Unassembled WGS sequence"/>
</dbReference>
<organism evidence="1">
    <name type="scientific">Spirodela intermedia</name>
    <name type="common">Intermediate duckweed</name>
    <dbReference type="NCBI Taxonomy" id="51605"/>
    <lineage>
        <taxon>Eukaryota</taxon>
        <taxon>Viridiplantae</taxon>
        <taxon>Streptophyta</taxon>
        <taxon>Embryophyta</taxon>
        <taxon>Tracheophyta</taxon>
        <taxon>Spermatophyta</taxon>
        <taxon>Magnoliopsida</taxon>
        <taxon>Liliopsida</taxon>
        <taxon>Araceae</taxon>
        <taxon>Lemnoideae</taxon>
        <taxon>Spirodela</taxon>
    </lineage>
</organism>
<dbReference type="EMBL" id="LR743600">
    <property type="protein sequence ID" value="CAA2630824.1"/>
    <property type="molecule type" value="Genomic_DNA"/>
</dbReference>
<dbReference type="EMBL" id="CACRZD030000013">
    <property type="protein sequence ID" value="CAA6670067.1"/>
    <property type="molecule type" value="Genomic_DNA"/>
</dbReference>
<sequence length="38" mass="4542">MAHWSCHYFASFIIDNHWLLLHHAWELFHAAANMGHLI</sequence>
<protein>
    <submittedName>
        <fullName evidence="1">Uncharacterized protein</fullName>
    </submittedName>
</protein>
<name>A0A7I8JIT5_SPIIN</name>
<evidence type="ECO:0000313" key="1">
    <source>
        <dbReference type="EMBL" id="CAA2630824.1"/>
    </source>
</evidence>
<reference evidence="1 2" key="1">
    <citation type="submission" date="2019-12" db="EMBL/GenBank/DDBJ databases">
        <authorList>
            <person name="Scholz U."/>
            <person name="Mascher M."/>
            <person name="Fiebig A."/>
        </authorList>
    </citation>
    <scope>NUCLEOTIDE SEQUENCE</scope>
</reference>
<proteinExistence type="predicted"/>
<evidence type="ECO:0000313" key="2">
    <source>
        <dbReference type="Proteomes" id="UP001189122"/>
    </source>
</evidence>
<keyword evidence="2" id="KW-1185">Reference proteome</keyword>
<dbReference type="AlphaFoldDB" id="A0A7I8JIT5"/>
<accession>A0A7I8JIT5</accession>
<gene>
    <name evidence="1" type="ORF">SI7747_13016470</name>
</gene>